<keyword evidence="3" id="KW-1185">Reference proteome</keyword>
<dbReference type="Proteomes" id="UP001166293">
    <property type="component" value="Unassembled WGS sequence"/>
</dbReference>
<keyword evidence="1" id="KW-1133">Transmembrane helix</keyword>
<protein>
    <submittedName>
        <fullName evidence="2">MAPEG family protein</fullName>
    </submittedName>
</protein>
<keyword evidence="1" id="KW-0472">Membrane</keyword>
<evidence type="ECO:0000313" key="3">
    <source>
        <dbReference type="Proteomes" id="UP001166293"/>
    </source>
</evidence>
<proteinExistence type="predicted"/>
<organism evidence="2 3">
    <name type="scientific">Thalassococcus arenae</name>
    <dbReference type="NCBI Taxonomy" id="2851652"/>
    <lineage>
        <taxon>Bacteria</taxon>
        <taxon>Pseudomonadati</taxon>
        <taxon>Pseudomonadota</taxon>
        <taxon>Alphaproteobacteria</taxon>
        <taxon>Rhodobacterales</taxon>
        <taxon>Roseobacteraceae</taxon>
        <taxon>Thalassococcus</taxon>
    </lineage>
</organism>
<dbReference type="RefSeq" id="WP_217778663.1">
    <property type="nucleotide sequence ID" value="NZ_JAHRWL010000002.1"/>
</dbReference>
<dbReference type="EMBL" id="JAHRWL010000002">
    <property type="protein sequence ID" value="MBV2360485.1"/>
    <property type="molecule type" value="Genomic_DNA"/>
</dbReference>
<feature type="transmembrane region" description="Helical" evidence="1">
    <location>
        <begin position="135"/>
        <end position="153"/>
    </location>
</feature>
<sequence length="160" mass="16890">MRKRATILLGMAGGAIWAVVLVWAGGFARDVALDRALAVAFFLAGLPLMLMIGRLAQRRFFDDSVIDGQPLSGPAEIDQRVLANTVEQIVLAACFWPLAGWALGGGTVVALGAGFAVARCLFWLGYHMSPPLRSLGFAASFYPTILAAALALIRTVSGSI</sequence>
<evidence type="ECO:0000256" key="1">
    <source>
        <dbReference type="SAM" id="Phobius"/>
    </source>
</evidence>
<comment type="caution">
    <text evidence="2">The sequence shown here is derived from an EMBL/GenBank/DDBJ whole genome shotgun (WGS) entry which is preliminary data.</text>
</comment>
<reference evidence="2" key="1">
    <citation type="submission" date="2021-06" db="EMBL/GenBank/DDBJ databases">
        <title>Thalassococcus sp. CAU 1522 isolated from sea sand, Republic of Korea.</title>
        <authorList>
            <person name="Kim W."/>
        </authorList>
    </citation>
    <scope>NUCLEOTIDE SEQUENCE</scope>
    <source>
        <strain evidence="2">CAU 1522</strain>
    </source>
</reference>
<keyword evidence="1" id="KW-0812">Transmembrane</keyword>
<feature type="transmembrane region" description="Helical" evidence="1">
    <location>
        <begin position="7"/>
        <end position="24"/>
    </location>
</feature>
<name>A0ABS6N906_9RHOB</name>
<dbReference type="InterPro" id="IPR001129">
    <property type="entry name" value="Membr-assoc_MAPEG"/>
</dbReference>
<evidence type="ECO:0000313" key="2">
    <source>
        <dbReference type="EMBL" id="MBV2360485.1"/>
    </source>
</evidence>
<feature type="transmembrane region" description="Helical" evidence="1">
    <location>
        <begin position="89"/>
        <end position="115"/>
    </location>
</feature>
<gene>
    <name evidence="2" type="ORF">KUH32_11925</name>
</gene>
<feature type="transmembrane region" description="Helical" evidence="1">
    <location>
        <begin position="36"/>
        <end position="56"/>
    </location>
</feature>
<dbReference type="Pfam" id="PF01124">
    <property type="entry name" value="MAPEG"/>
    <property type="match status" value="1"/>
</dbReference>
<accession>A0ABS6N906</accession>